<accession>A0ACA9NL38</accession>
<sequence length="109" mass="12389">ESFTASIKAAFQPPHYQQEYASRFQNLLGQIDRMHKADKVMYFTEGLKSATKAEVNYHASETLDDVIKVKLGSSVNVKPINIRKESKTVLDKINIKNKNYVSVVEKKVT</sequence>
<organism evidence="1 2">
    <name type="scientific">Cetraspora pellucida</name>
    <dbReference type="NCBI Taxonomy" id="1433469"/>
    <lineage>
        <taxon>Eukaryota</taxon>
        <taxon>Fungi</taxon>
        <taxon>Fungi incertae sedis</taxon>
        <taxon>Mucoromycota</taxon>
        <taxon>Glomeromycotina</taxon>
        <taxon>Glomeromycetes</taxon>
        <taxon>Diversisporales</taxon>
        <taxon>Gigasporaceae</taxon>
        <taxon>Cetraspora</taxon>
    </lineage>
</organism>
<proteinExistence type="predicted"/>
<keyword evidence="2" id="KW-1185">Reference proteome</keyword>
<protein>
    <submittedName>
        <fullName evidence="1">15309_t:CDS:1</fullName>
    </submittedName>
</protein>
<comment type="caution">
    <text evidence="1">The sequence shown here is derived from an EMBL/GenBank/DDBJ whole genome shotgun (WGS) entry which is preliminary data.</text>
</comment>
<reference evidence="1" key="1">
    <citation type="submission" date="2021-06" db="EMBL/GenBank/DDBJ databases">
        <authorList>
            <person name="Kallberg Y."/>
            <person name="Tangrot J."/>
            <person name="Rosling A."/>
        </authorList>
    </citation>
    <scope>NUCLEOTIDE SEQUENCE</scope>
    <source>
        <strain evidence="1">28 12/20/2015</strain>
    </source>
</reference>
<name>A0ACA9NL38_9GLOM</name>
<dbReference type="Proteomes" id="UP000789366">
    <property type="component" value="Unassembled WGS sequence"/>
</dbReference>
<evidence type="ECO:0000313" key="2">
    <source>
        <dbReference type="Proteomes" id="UP000789366"/>
    </source>
</evidence>
<gene>
    <name evidence="1" type="ORF">SPELUC_LOCUS9112</name>
</gene>
<evidence type="ECO:0000313" key="1">
    <source>
        <dbReference type="EMBL" id="CAG8656675.1"/>
    </source>
</evidence>
<dbReference type="EMBL" id="CAJVPW010014815">
    <property type="protein sequence ID" value="CAG8656675.1"/>
    <property type="molecule type" value="Genomic_DNA"/>
</dbReference>
<feature type="non-terminal residue" evidence="1">
    <location>
        <position position="1"/>
    </location>
</feature>